<keyword evidence="3 5" id="KW-0274">FAD</keyword>
<evidence type="ECO:0000256" key="2">
    <source>
        <dbReference type="ARBA" id="ARBA00022630"/>
    </source>
</evidence>
<dbReference type="InterPro" id="IPR006050">
    <property type="entry name" value="DNA_photolyase_N"/>
</dbReference>
<dbReference type="Proteomes" id="UP001190700">
    <property type="component" value="Unassembled WGS sequence"/>
</dbReference>
<proteinExistence type="inferred from homology"/>
<dbReference type="Gene3D" id="1.10.579.10">
    <property type="entry name" value="DNA Cyclobutane Dipyrimidine Photolyase, subunit A, domain 3"/>
    <property type="match status" value="1"/>
</dbReference>
<dbReference type="Gene3D" id="3.40.50.300">
    <property type="entry name" value="P-loop containing nucleotide triphosphate hydrolases"/>
    <property type="match status" value="1"/>
</dbReference>
<dbReference type="SUPFAM" id="SSF52540">
    <property type="entry name" value="P-loop containing nucleoside triphosphate hydrolases"/>
    <property type="match status" value="1"/>
</dbReference>
<dbReference type="PRINTS" id="PR00147">
    <property type="entry name" value="DNAPHOTLYASE"/>
</dbReference>
<evidence type="ECO:0000313" key="10">
    <source>
        <dbReference type="Proteomes" id="UP001190700"/>
    </source>
</evidence>
<evidence type="ECO:0000313" key="9">
    <source>
        <dbReference type="EMBL" id="KAK3234987.1"/>
    </source>
</evidence>
<dbReference type="AlphaFoldDB" id="A0AAE0BG19"/>
<evidence type="ECO:0000256" key="4">
    <source>
        <dbReference type="ARBA" id="ARBA00022991"/>
    </source>
</evidence>
<name>A0AAE0BG19_9CHLO</name>
<evidence type="ECO:0000256" key="5">
    <source>
        <dbReference type="PIRSR" id="PIRSR602081-1"/>
    </source>
</evidence>
<dbReference type="GO" id="GO:0000719">
    <property type="term" value="P:photoreactive repair"/>
    <property type="evidence" value="ECO:0007669"/>
    <property type="project" value="TreeGrafter"/>
</dbReference>
<dbReference type="GO" id="GO:0003904">
    <property type="term" value="F:deoxyribodipyrimidine photo-lyase activity"/>
    <property type="evidence" value="ECO:0007669"/>
    <property type="project" value="TreeGrafter"/>
</dbReference>
<evidence type="ECO:0000259" key="8">
    <source>
        <dbReference type="PROSITE" id="PS51645"/>
    </source>
</evidence>
<dbReference type="PROSITE" id="PS51645">
    <property type="entry name" value="PHR_CRY_ALPHA_BETA"/>
    <property type="match status" value="1"/>
</dbReference>
<dbReference type="InterPro" id="IPR014133">
    <property type="entry name" value="Cry_DASH"/>
</dbReference>
<dbReference type="InterPro" id="IPR036155">
    <property type="entry name" value="Crypto/Photolyase_N_sf"/>
</dbReference>
<comment type="similarity">
    <text evidence="1 7">Belongs to the DNA photolyase class-1 family.</text>
</comment>
<dbReference type="Gene3D" id="1.25.40.80">
    <property type="match status" value="1"/>
</dbReference>
<evidence type="ECO:0000256" key="3">
    <source>
        <dbReference type="ARBA" id="ARBA00022827"/>
    </source>
</evidence>
<dbReference type="GO" id="GO:0003677">
    <property type="term" value="F:DNA binding"/>
    <property type="evidence" value="ECO:0007669"/>
    <property type="project" value="TreeGrafter"/>
</dbReference>
<gene>
    <name evidence="9" type="ORF">CYMTET_54788</name>
</gene>
<feature type="binding site" evidence="5">
    <location>
        <position position="523"/>
    </location>
    <ligand>
        <name>FAD</name>
        <dbReference type="ChEBI" id="CHEBI:57692"/>
    </ligand>
</feature>
<dbReference type="GO" id="GO:0017111">
    <property type="term" value="F:ribonucleoside triphosphate phosphatase activity"/>
    <property type="evidence" value="ECO:0007669"/>
    <property type="project" value="InterPro"/>
</dbReference>
<dbReference type="Gene3D" id="3.40.50.620">
    <property type="entry name" value="HUPs"/>
    <property type="match status" value="1"/>
</dbReference>
<keyword evidence="10" id="KW-1185">Reference proteome</keyword>
<dbReference type="SUPFAM" id="SSF52425">
    <property type="entry name" value="Cryptochrome/photolyase, N-terminal domain"/>
    <property type="match status" value="1"/>
</dbReference>
<organism evidence="9 10">
    <name type="scientific">Cymbomonas tetramitiformis</name>
    <dbReference type="NCBI Taxonomy" id="36881"/>
    <lineage>
        <taxon>Eukaryota</taxon>
        <taxon>Viridiplantae</taxon>
        <taxon>Chlorophyta</taxon>
        <taxon>Pyramimonadophyceae</taxon>
        <taxon>Pyramimonadales</taxon>
        <taxon>Pyramimonadaceae</taxon>
        <taxon>Cymbomonas</taxon>
    </lineage>
</organism>
<dbReference type="InterPro" id="IPR027417">
    <property type="entry name" value="P-loop_NTPase"/>
</dbReference>
<evidence type="ECO:0000256" key="6">
    <source>
        <dbReference type="PIRSR" id="PIRSR602081-2"/>
    </source>
</evidence>
<sequence length="731" mass="80616">MILLTGVPGVGKTTLCAKVLAQLRILGADVKGFLTEEIRSRGVRTGFQIVSLDGEQRESLAVTEPEQQGPRVGKYTVTLPNFEQLALPALDDILDPKTKCVCILDEIGKMELFSKDFVSKMRAILRSQNQTGLCTIALKGGGFIAEAKAMEGVELLEVTHANRDHLLEIIMAKLTAHRSSMNSVPSAATAHTLRGEACAASKPNSRRAPLEHMHSSRPQADAAASAEAPARAILWFRNDLRLHDNPTFDNENVAHLMRSHRSNTVIPVYCLDPRDYGRTASGSPKMAPARARFIQESLIDLTRSLRGLGSDLLVLPGKPEKVLPRLCAPNSIIVAQGELCREERQVEAAVAAAASQHSAVLQLHWGGTLCPAPRPEALAEAIPDDFKAFQRWIATISDGADVSASAVPAVLPPLRHEELVLPCVPLRPEDLSRSIQAVKDDERGGWILSGGESQGLRRMESWIATGGLNGYKKTFRNLNMVEDSSSKLGAHLAHGCISVRTLAARVRRHIAQHTHSAAAARHFLYELTWRDYFRFQALKHGNKIFTVDGPLGHRRRWRHDKDQEAAFCSGVTGVPLVDACMRELQATGYLGNLGRQIVAAYLVDDLQLDWRIGARWFEACLVDYDVHTNWGQWLRSAGAMSTNQGKQQRMEGMRYLDIAIRLPGDEAARYVRTWVHELQKVPRDQLFSPWTLSKDEAASYGLSQTSYPSPIGQKTVRYFGASPSKEANSVK</sequence>
<keyword evidence="4 7" id="KW-0157">Chromophore</keyword>
<dbReference type="InterPro" id="IPR002081">
    <property type="entry name" value="Cryptochrome/DNA_photolyase_1"/>
</dbReference>
<dbReference type="PANTHER" id="PTHR11455:SF22">
    <property type="entry name" value="CRYPTOCHROME DASH"/>
    <property type="match status" value="1"/>
</dbReference>
<protein>
    <recommendedName>
        <fullName evidence="7">Cryptochrome DASH</fullName>
    </recommendedName>
</protein>
<dbReference type="Pfam" id="PF03266">
    <property type="entry name" value="NTPase_1"/>
    <property type="match status" value="1"/>
</dbReference>
<dbReference type="NCBIfam" id="TIGR02765">
    <property type="entry name" value="crypto_DASH"/>
    <property type="match status" value="1"/>
</dbReference>
<dbReference type="GO" id="GO:0071949">
    <property type="term" value="F:FAD binding"/>
    <property type="evidence" value="ECO:0007669"/>
    <property type="project" value="TreeGrafter"/>
</dbReference>
<comment type="cofactor">
    <cofactor evidence="7">
        <name>(6R)-5,10-methylene-5,6,7,8-tetrahydrofolate</name>
        <dbReference type="ChEBI" id="CHEBI:15636"/>
    </cofactor>
    <text evidence="7">Binds 1 5,10-methenyltetrahydrofolate (MTHF) per subunit.</text>
</comment>
<dbReference type="PANTHER" id="PTHR11455">
    <property type="entry name" value="CRYPTOCHROME"/>
    <property type="match status" value="1"/>
</dbReference>
<accession>A0AAE0BG19</accession>
<feature type="site" description="Electron transfer via tryptophanyl radical" evidence="6">
    <location>
        <position position="610"/>
    </location>
</feature>
<feature type="site" description="Electron transfer via tryptophanyl radical" evidence="6">
    <location>
        <position position="633"/>
    </location>
</feature>
<feature type="binding site" evidence="5">
    <location>
        <begin position="623"/>
        <end position="625"/>
    </location>
    <ligand>
        <name>FAD</name>
        <dbReference type="ChEBI" id="CHEBI:57692"/>
    </ligand>
</feature>
<comment type="cofactor">
    <cofactor evidence="5 7">
        <name>FAD</name>
        <dbReference type="ChEBI" id="CHEBI:57692"/>
    </cofactor>
    <text evidence="5 7">Binds 1 FAD per subunit.</text>
</comment>
<reference evidence="9 10" key="1">
    <citation type="journal article" date="2015" name="Genome Biol. Evol.">
        <title>Comparative Genomics of a Bacterivorous Green Alga Reveals Evolutionary Causalities and Consequences of Phago-Mixotrophic Mode of Nutrition.</title>
        <authorList>
            <person name="Burns J.A."/>
            <person name="Paasch A."/>
            <person name="Narechania A."/>
            <person name="Kim E."/>
        </authorList>
    </citation>
    <scope>NUCLEOTIDE SEQUENCE [LARGE SCALE GENOMIC DNA]</scope>
    <source>
        <strain evidence="9 10">PLY_AMNH</strain>
    </source>
</reference>
<evidence type="ECO:0000256" key="7">
    <source>
        <dbReference type="RuleBase" id="RU367151"/>
    </source>
</evidence>
<dbReference type="InterPro" id="IPR018394">
    <property type="entry name" value="DNA_photolyase_1_CS_C"/>
</dbReference>
<comment type="caution">
    <text evidence="9">The sequence shown here is derived from an EMBL/GenBank/DDBJ whole genome shotgun (WGS) entry which is preliminary data.</text>
</comment>
<dbReference type="Pfam" id="PF03441">
    <property type="entry name" value="FAD_binding_7"/>
    <property type="match status" value="1"/>
</dbReference>
<dbReference type="InterPro" id="IPR004948">
    <property type="entry name" value="Nuc-triphosphatase_THEP1"/>
</dbReference>
<dbReference type="PROSITE" id="PS00394">
    <property type="entry name" value="DNA_PHOTOLYASES_1_1"/>
    <property type="match status" value="1"/>
</dbReference>
<dbReference type="SUPFAM" id="SSF48173">
    <property type="entry name" value="Cryptochrome/photolyase FAD-binding domain"/>
    <property type="match status" value="1"/>
</dbReference>
<dbReference type="InterPro" id="IPR014729">
    <property type="entry name" value="Rossmann-like_a/b/a_fold"/>
</dbReference>
<keyword evidence="2 5" id="KW-0285">Flavoprotein</keyword>
<dbReference type="InterPro" id="IPR036134">
    <property type="entry name" value="Crypto/Photolyase_FAD-like_sf"/>
</dbReference>
<dbReference type="EMBL" id="LGRX02035400">
    <property type="protein sequence ID" value="KAK3234987.1"/>
    <property type="molecule type" value="Genomic_DNA"/>
</dbReference>
<feature type="binding site" evidence="5">
    <location>
        <position position="471"/>
    </location>
    <ligand>
        <name>FAD</name>
        <dbReference type="ChEBI" id="CHEBI:57692"/>
    </ligand>
</feature>
<feature type="domain" description="Photolyase/cryptochrome alpha/beta" evidence="8">
    <location>
        <begin position="230"/>
        <end position="369"/>
    </location>
</feature>
<dbReference type="Pfam" id="PF00875">
    <property type="entry name" value="DNA_photolyase"/>
    <property type="match status" value="1"/>
</dbReference>
<dbReference type="InterPro" id="IPR005101">
    <property type="entry name" value="Cryptochr/Photolyase_FAD-bd"/>
</dbReference>
<evidence type="ECO:0000256" key="1">
    <source>
        <dbReference type="ARBA" id="ARBA00005862"/>
    </source>
</evidence>
<feature type="site" description="Electron transfer via tryptophanyl radical" evidence="6">
    <location>
        <position position="557"/>
    </location>
</feature>
<comment type="function">
    <text evidence="7">May have a photoreceptor function.</text>
</comment>